<dbReference type="SUPFAM" id="SSF53448">
    <property type="entry name" value="Nucleotide-diphospho-sugar transferases"/>
    <property type="match status" value="1"/>
</dbReference>
<dbReference type="PANTHER" id="PTHR43646:SF6">
    <property type="entry name" value="PRE-MYCOFACTOCIN GLYCOSYLTRANSFERASE"/>
    <property type="match status" value="1"/>
</dbReference>
<dbReference type="Proteomes" id="UP000649799">
    <property type="component" value="Unassembled WGS sequence"/>
</dbReference>
<dbReference type="PANTHER" id="PTHR43646">
    <property type="entry name" value="GLYCOSYLTRANSFERASE"/>
    <property type="match status" value="1"/>
</dbReference>
<evidence type="ECO:0000259" key="1">
    <source>
        <dbReference type="Pfam" id="PF00535"/>
    </source>
</evidence>
<dbReference type="InterPro" id="IPR001173">
    <property type="entry name" value="Glyco_trans_2-like"/>
</dbReference>
<dbReference type="InterPro" id="IPR029044">
    <property type="entry name" value="Nucleotide-diphossugar_trans"/>
</dbReference>
<organism evidence="2 3">
    <name type="scientific">Cyclobacterium plantarum</name>
    <dbReference type="NCBI Taxonomy" id="2716263"/>
    <lineage>
        <taxon>Bacteria</taxon>
        <taxon>Pseudomonadati</taxon>
        <taxon>Bacteroidota</taxon>
        <taxon>Cytophagia</taxon>
        <taxon>Cytophagales</taxon>
        <taxon>Cyclobacteriaceae</taxon>
        <taxon>Cyclobacterium</taxon>
    </lineage>
</organism>
<evidence type="ECO:0000313" key="2">
    <source>
        <dbReference type="EMBL" id="NHE57381.1"/>
    </source>
</evidence>
<dbReference type="Gene3D" id="3.90.550.10">
    <property type="entry name" value="Spore Coat Polysaccharide Biosynthesis Protein SpsA, Chain A"/>
    <property type="match status" value="1"/>
</dbReference>
<keyword evidence="3" id="KW-1185">Reference proteome</keyword>
<proteinExistence type="predicted"/>
<feature type="domain" description="Glycosyltransferase 2-like" evidence="1">
    <location>
        <begin position="31"/>
        <end position="186"/>
    </location>
</feature>
<comment type="caution">
    <text evidence="2">The sequence shown here is derived from an EMBL/GenBank/DDBJ whole genome shotgun (WGS) entry which is preliminary data.</text>
</comment>
<evidence type="ECO:0000313" key="3">
    <source>
        <dbReference type="Proteomes" id="UP000649799"/>
    </source>
</evidence>
<protein>
    <submittedName>
        <fullName evidence="2">Glycosyltransferase</fullName>
    </submittedName>
</protein>
<sequence>MQEIIQTYTQRFQVKPPFFQDVPAMDLCLIVVIPSFNEPDIRDTLNSLHQCKRPKGTVEVIIVINAAATSSQSVLEANQKTVDQIESWKDQHKQGVLQIKVIREEKLAANKAGAGWARKIGMDEALRRWGMLGKDGPILCLDADCEVSPDYFQAAQRGFSDPAIKLAHFQFDHPYRLETDQQLQLGIIQYELHLRCYIQGLKWAGYPFACHTVGSCMAVKASAYARSGGMNRRKAGEDFYFMHKLLPVNGFTYLSGTVYPSCRISDRVPFGTGRAQLEYLAASNPEKVTYHPDIYRCMRSFFIQVPLFYSQKAEELDLPNPIHEFLKEVNFESQVEEIRRQSSSKAAFFKRFWQWMDGFMVLKLTHYLRDRYFPNLPVKTAGKELLFLLSGHPQKSELTDLLEGFRALDSFHFSSG</sequence>
<dbReference type="Pfam" id="PF00535">
    <property type="entry name" value="Glycos_transf_2"/>
    <property type="match status" value="1"/>
</dbReference>
<accession>A0ABX0H6A1</accession>
<dbReference type="RefSeq" id="WP_166146862.1">
    <property type="nucleotide sequence ID" value="NZ_JAANYN010000004.1"/>
</dbReference>
<reference evidence="2 3" key="1">
    <citation type="submission" date="2020-03" db="EMBL/GenBank/DDBJ databases">
        <title>Cyclobacterium plantarum sp. nov., a marine bacterium isolated from a coastal-marine wetland.</title>
        <authorList>
            <person name="Sanchez-Porro C."/>
            <person name="Ventosa A."/>
            <person name="Amoozegar M."/>
        </authorList>
    </citation>
    <scope>NUCLEOTIDE SEQUENCE [LARGE SCALE GENOMIC DNA]</scope>
    <source>
        <strain evidence="2 3">GBPx2</strain>
    </source>
</reference>
<gene>
    <name evidence="2" type="ORF">G9Q97_11220</name>
</gene>
<name>A0ABX0H6A1_9BACT</name>
<dbReference type="EMBL" id="JAANYN010000004">
    <property type="protein sequence ID" value="NHE57381.1"/>
    <property type="molecule type" value="Genomic_DNA"/>
</dbReference>